<dbReference type="InterPro" id="IPR036779">
    <property type="entry name" value="LysM_dom_sf"/>
</dbReference>
<dbReference type="SUPFAM" id="SSF54106">
    <property type="entry name" value="LysM domain"/>
    <property type="match status" value="1"/>
</dbReference>
<evidence type="ECO:0000256" key="9">
    <source>
        <dbReference type="PROSITE-ProRule" id="PRU01373"/>
    </source>
</evidence>
<evidence type="ECO:0000256" key="7">
    <source>
        <dbReference type="ARBA" id="ARBA00022984"/>
    </source>
</evidence>
<dbReference type="Gene3D" id="3.10.350.10">
    <property type="entry name" value="LysM domain"/>
    <property type="match status" value="1"/>
</dbReference>
<dbReference type="AlphaFoldDB" id="A0A4Q7ZC42"/>
<evidence type="ECO:0000256" key="8">
    <source>
        <dbReference type="ARBA" id="ARBA00023316"/>
    </source>
</evidence>
<sequence>MRFLVIFLLLLPAVTLAAEPFARLASARWEGEEQVVITKGDNLSAIAGRRGLTPEALIRHNGLDPKKKLKIGDTLTVHYSHLIPDGLPESGITINVPQRLLYWRGQGELKVYALGLGKPSWPSPVGPWKVANKQENKTWNVPKSIQAEMAREGKPVKTHVPPGPDNPLGKHWLGLSIGGYGIHGTIAPSSLYRFRSHGCMRMHNDDIADLYPRVDKGLTGLNSYWPVLLEIRPDGPIYIEVHPDIYQRKVNGPAELRQLADAQQVSGRIDWTLADTALKAAAGEPVEITLKPVAP</sequence>
<dbReference type="PANTHER" id="PTHR30582">
    <property type="entry name" value="L,D-TRANSPEPTIDASE"/>
    <property type="match status" value="1"/>
</dbReference>
<evidence type="ECO:0000256" key="2">
    <source>
        <dbReference type="ARBA" id="ARBA00005992"/>
    </source>
</evidence>
<dbReference type="EMBL" id="SHKX01000010">
    <property type="protein sequence ID" value="RZU47563.1"/>
    <property type="molecule type" value="Genomic_DNA"/>
</dbReference>
<dbReference type="GO" id="GO:0071972">
    <property type="term" value="F:peptidoglycan L,D-transpeptidase activity"/>
    <property type="evidence" value="ECO:0007669"/>
    <property type="project" value="TreeGrafter"/>
</dbReference>
<keyword evidence="4" id="KW-0808">Transferase</keyword>
<name>A0A4Q7ZC42_9GAMM</name>
<dbReference type="InterPro" id="IPR038063">
    <property type="entry name" value="Transpep_catalytic_dom"/>
</dbReference>
<keyword evidence="3" id="KW-0328">Glycosyltransferase</keyword>
<feature type="domain" description="LysM" evidence="11">
    <location>
        <begin position="33"/>
        <end position="77"/>
    </location>
</feature>
<organism evidence="13 14">
    <name type="scientific">Fluviicoccus keumensis</name>
    <dbReference type="NCBI Taxonomy" id="1435465"/>
    <lineage>
        <taxon>Bacteria</taxon>
        <taxon>Pseudomonadati</taxon>
        <taxon>Pseudomonadota</taxon>
        <taxon>Gammaproteobacteria</taxon>
        <taxon>Moraxellales</taxon>
        <taxon>Moraxellaceae</taxon>
        <taxon>Fluviicoccus</taxon>
    </lineage>
</organism>
<dbReference type="GO" id="GO:0016757">
    <property type="term" value="F:glycosyltransferase activity"/>
    <property type="evidence" value="ECO:0007669"/>
    <property type="project" value="UniProtKB-KW"/>
</dbReference>
<dbReference type="GO" id="GO:0008360">
    <property type="term" value="P:regulation of cell shape"/>
    <property type="evidence" value="ECO:0007669"/>
    <property type="project" value="UniProtKB-UniRule"/>
</dbReference>
<feature type="active site" description="Proton donor/acceptor" evidence="9">
    <location>
        <position position="183"/>
    </location>
</feature>
<dbReference type="GO" id="GO:0005576">
    <property type="term" value="C:extracellular region"/>
    <property type="evidence" value="ECO:0007669"/>
    <property type="project" value="TreeGrafter"/>
</dbReference>
<keyword evidence="5" id="KW-0378">Hydrolase</keyword>
<evidence type="ECO:0000256" key="5">
    <source>
        <dbReference type="ARBA" id="ARBA00022801"/>
    </source>
</evidence>
<dbReference type="SMART" id="SM00257">
    <property type="entry name" value="LysM"/>
    <property type="match status" value="1"/>
</dbReference>
<dbReference type="GO" id="GO:0018104">
    <property type="term" value="P:peptidoglycan-protein cross-linking"/>
    <property type="evidence" value="ECO:0007669"/>
    <property type="project" value="TreeGrafter"/>
</dbReference>
<dbReference type="InterPro" id="IPR005490">
    <property type="entry name" value="LD_TPept_cat_dom"/>
</dbReference>
<evidence type="ECO:0000313" key="13">
    <source>
        <dbReference type="EMBL" id="RZU47563.1"/>
    </source>
</evidence>
<protein>
    <submittedName>
        <fullName evidence="13">L,D-transpeptidase ErfK/SrfK</fullName>
    </submittedName>
</protein>
<evidence type="ECO:0000313" key="14">
    <source>
        <dbReference type="Proteomes" id="UP000292423"/>
    </source>
</evidence>
<dbReference type="CDD" id="cd00118">
    <property type="entry name" value="LysM"/>
    <property type="match status" value="1"/>
</dbReference>
<dbReference type="Gene3D" id="2.40.440.10">
    <property type="entry name" value="L,D-transpeptidase catalytic domain-like"/>
    <property type="match status" value="1"/>
</dbReference>
<keyword evidence="6 9" id="KW-0133">Cell shape</keyword>
<dbReference type="UniPathway" id="UPA00219"/>
<feature type="domain" description="L,D-TPase catalytic" evidence="12">
    <location>
        <begin position="90"/>
        <end position="224"/>
    </location>
</feature>
<dbReference type="PROSITE" id="PS52029">
    <property type="entry name" value="LD_TPASE"/>
    <property type="match status" value="1"/>
</dbReference>
<evidence type="ECO:0000256" key="6">
    <source>
        <dbReference type="ARBA" id="ARBA00022960"/>
    </source>
</evidence>
<dbReference type="Proteomes" id="UP000292423">
    <property type="component" value="Unassembled WGS sequence"/>
</dbReference>
<comment type="caution">
    <text evidence="13">The sequence shown here is derived from an EMBL/GenBank/DDBJ whole genome shotgun (WGS) entry which is preliminary data.</text>
</comment>
<dbReference type="SUPFAM" id="SSF141523">
    <property type="entry name" value="L,D-transpeptidase catalytic domain-like"/>
    <property type="match status" value="1"/>
</dbReference>
<dbReference type="GO" id="GO:0071555">
    <property type="term" value="P:cell wall organization"/>
    <property type="evidence" value="ECO:0007669"/>
    <property type="project" value="UniProtKB-UniRule"/>
</dbReference>
<evidence type="ECO:0000259" key="12">
    <source>
        <dbReference type="PROSITE" id="PS52029"/>
    </source>
</evidence>
<dbReference type="Pfam" id="PF03734">
    <property type="entry name" value="YkuD"/>
    <property type="match status" value="1"/>
</dbReference>
<evidence type="ECO:0000256" key="3">
    <source>
        <dbReference type="ARBA" id="ARBA00022676"/>
    </source>
</evidence>
<dbReference type="Pfam" id="PF01476">
    <property type="entry name" value="LysM"/>
    <property type="match status" value="1"/>
</dbReference>
<comment type="similarity">
    <text evidence="2">Belongs to the YkuD family.</text>
</comment>
<dbReference type="CDD" id="cd16913">
    <property type="entry name" value="YkuD_like"/>
    <property type="match status" value="1"/>
</dbReference>
<feature type="active site" description="Nucleophile" evidence="9">
    <location>
        <position position="199"/>
    </location>
</feature>
<reference evidence="13 14" key="1">
    <citation type="submission" date="2019-02" db="EMBL/GenBank/DDBJ databases">
        <title>Genomic Encyclopedia of Type Strains, Phase IV (KMG-IV): sequencing the most valuable type-strain genomes for metagenomic binning, comparative biology and taxonomic classification.</title>
        <authorList>
            <person name="Goeker M."/>
        </authorList>
    </citation>
    <scope>NUCLEOTIDE SEQUENCE [LARGE SCALE GENOMIC DNA]</scope>
    <source>
        <strain evidence="13 14">DSM 105135</strain>
    </source>
</reference>
<dbReference type="PANTHER" id="PTHR30582:SF24">
    <property type="entry name" value="L,D-TRANSPEPTIDASE ERFK_SRFK-RELATED"/>
    <property type="match status" value="1"/>
</dbReference>
<gene>
    <name evidence="13" type="ORF">EV700_0526</name>
</gene>
<dbReference type="InterPro" id="IPR050979">
    <property type="entry name" value="LD-transpeptidase"/>
</dbReference>
<keyword evidence="10" id="KW-0732">Signal</keyword>
<accession>A0A4Q7ZC42</accession>
<evidence type="ECO:0000256" key="1">
    <source>
        <dbReference type="ARBA" id="ARBA00004752"/>
    </source>
</evidence>
<evidence type="ECO:0000256" key="10">
    <source>
        <dbReference type="SAM" id="SignalP"/>
    </source>
</evidence>
<feature type="chain" id="PRO_5020223419" evidence="10">
    <location>
        <begin position="18"/>
        <end position="295"/>
    </location>
</feature>
<evidence type="ECO:0000259" key="11">
    <source>
        <dbReference type="PROSITE" id="PS51782"/>
    </source>
</evidence>
<keyword evidence="7 9" id="KW-0573">Peptidoglycan synthesis</keyword>
<keyword evidence="14" id="KW-1185">Reference proteome</keyword>
<comment type="pathway">
    <text evidence="1 9">Cell wall biogenesis; peptidoglycan biosynthesis.</text>
</comment>
<dbReference type="PROSITE" id="PS51782">
    <property type="entry name" value="LYSM"/>
    <property type="match status" value="1"/>
</dbReference>
<dbReference type="RefSeq" id="WP_130410792.1">
    <property type="nucleotide sequence ID" value="NZ_SHKX01000010.1"/>
</dbReference>
<feature type="signal peptide" evidence="10">
    <location>
        <begin position="1"/>
        <end position="17"/>
    </location>
</feature>
<dbReference type="InterPro" id="IPR018392">
    <property type="entry name" value="LysM"/>
</dbReference>
<dbReference type="OrthoDB" id="9787225at2"/>
<proteinExistence type="inferred from homology"/>
<evidence type="ECO:0000256" key="4">
    <source>
        <dbReference type="ARBA" id="ARBA00022679"/>
    </source>
</evidence>
<keyword evidence="8 9" id="KW-0961">Cell wall biogenesis/degradation</keyword>